<dbReference type="GO" id="GO:0000463">
    <property type="term" value="P:maturation of LSU-rRNA from tricistronic rRNA transcript (SSU-rRNA, 5.8S rRNA, LSU-rRNA)"/>
    <property type="evidence" value="ECO:0007669"/>
    <property type="project" value="InterPro"/>
</dbReference>
<dbReference type="FunFam" id="6.10.250.3450:FF:000001">
    <property type="entry name" value="60S ribosomal protein L35"/>
    <property type="match status" value="1"/>
</dbReference>
<evidence type="ECO:0000256" key="6">
    <source>
        <dbReference type="ARBA" id="ARBA00035334"/>
    </source>
</evidence>
<dbReference type="GO" id="GO:0022625">
    <property type="term" value="C:cytosolic large ribosomal subunit"/>
    <property type="evidence" value="ECO:0007669"/>
    <property type="project" value="InterPro"/>
</dbReference>
<dbReference type="NCBIfam" id="TIGR00012">
    <property type="entry name" value="L29"/>
    <property type="match status" value="1"/>
</dbReference>
<dbReference type="STRING" id="9669.ENSMPUP00000018796"/>
<evidence type="ECO:0000256" key="1">
    <source>
        <dbReference type="ARBA" id="ARBA00009254"/>
    </source>
</evidence>
<dbReference type="Gene3D" id="6.10.250.3450">
    <property type="match status" value="1"/>
</dbReference>
<dbReference type="InterPro" id="IPR001854">
    <property type="entry name" value="Ribosomal_uL29"/>
</dbReference>
<dbReference type="PANTHER" id="PTHR45722:SF2">
    <property type="entry name" value="LARGE RIBOSOMAL SUBUNIT PROTEIN UL29-RELATED"/>
    <property type="match status" value="1"/>
</dbReference>
<comment type="similarity">
    <text evidence="1">Belongs to the universal ribosomal protein uL29 family.</text>
</comment>
<reference evidence="7" key="1">
    <citation type="submission" date="2024-06" db="UniProtKB">
        <authorList>
            <consortium name="Ensembl"/>
        </authorList>
    </citation>
    <scope>IDENTIFICATION</scope>
</reference>
<evidence type="ECO:0000256" key="3">
    <source>
        <dbReference type="ARBA" id="ARBA00022980"/>
    </source>
</evidence>
<dbReference type="GO" id="GO:0006412">
    <property type="term" value="P:translation"/>
    <property type="evidence" value="ECO:0007669"/>
    <property type="project" value="InterPro"/>
</dbReference>
<proteinExistence type="inferred from homology"/>
<dbReference type="GO" id="GO:0003729">
    <property type="term" value="F:mRNA binding"/>
    <property type="evidence" value="ECO:0007669"/>
    <property type="project" value="TreeGrafter"/>
</dbReference>
<dbReference type="Gene3D" id="1.10.287.310">
    <property type="match status" value="1"/>
</dbReference>
<evidence type="ECO:0000313" key="7">
    <source>
        <dbReference type="Ensembl" id="ENSMPUP00000018796.1"/>
    </source>
</evidence>
<evidence type="ECO:0000256" key="5">
    <source>
        <dbReference type="ARBA" id="ARBA00035204"/>
    </source>
</evidence>
<sequence>KKEEELLKQLEDPKLELSQLRTTKAAGGVASKLSKIELVCQSITCVLAIINQTQCTAGNSSRVRSLSQEDLWSKKTHAMCCWLNKHKENLKTKKQQQKEGLYSPLKYKVKA</sequence>
<accession>M3Z5D4</accession>
<dbReference type="eggNOG" id="KOG3436">
    <property type="taxonomic scope" value="Eukaryota"/>
</dbReference>
<evidence type="ECO:0000256" key="4">
    <source>
        <dbReference type="ARBA" id="ARBA00023274"/>
    </source>
</evidence>
<dbReference type="HOGENOM" id="CLU_110381_2_0_1"/>
<dbReference type="InParanoid" id="M3Z5D4"/>
<dbReference type="Pfam" id="PF00831">
    <property type="entry name" value="Ribosomal_L29"/>
    <property type="match status" value="1"/>
</dbReference>
<dbReference type="OMA" id="KTHATCC"/>
<comment type="subunit">
    <text evidence="2">Component of the large ribosomal subunit.</text>
</comment>
<dbReference type="PANTHER" id="PTHR45722">
    <property type="entry name" value="60S RIBOSOMAL PROTEIN L35"/>
    <property type="match status" value="1"/>
</dbReference>
<dbReference type="GeneTree" id="ENSGT00390000016384"/>
<name>M3Z5D4_MUSPF</name>
<dbReference type="GO" id="GO:0003735">
    <property type="term" value="F:structural constituent of ribosome"/>
    <property type="evidence" value="ECO:0007669"/>
    <property type="project" value="InterPro"/>
</dbReference>
<dbReference type="InterPro" id="IPR036049">
    <property type="entry name" value="Ribosomal_uL29_sf"/>
</dbReference>
<dbReference type="SUPFAM" id="SSF46561">
    <property type="entry name" value="Ribosomal protein L29 (L29p)"/>
    <property type="match status" value="1"/>
</dbReference>
<dbReference type="InterPro" id="IPR045059">
    <property type="entry name" value="Ribosomal_uL29_euk"/>
</dbReference>
<protein>
    <recommendedName>
        <fullName evidence="5">Large ribosomal subunit protein uL29</fullName>
    </recommendedName>
    <alternativeName>
        <fullName evidence="6">60S ribosomal protein L35</fullName>
    </alternativeName>
</protein>
<evidence type="ECO:0000256" key="2">
    <source>
        <dbReference type="ARBA" id="ARBA00011133"/>
    </source>
</evidence>
<dbReference type="EMBL" id="AEYP01041586">
    <property type="status" value="NOT_ANNOTATED_CDS"/>
    <property type="molecule type" value="Genomic_DNA"/>
</dbReference>
<dbReference type="AlphaFoldDB" id="M3Z5D4"/>
<keyword evidence="4" id="KW-0687">Ribonucleoprotein</keyword>
<keyword evidence="3" id="KW-0689">Ribosomal protein</keyword>
<organism evidence="7">
    <name type="scientific">Mustela putorius furo</name>
    <name type="common">European domestic ferret</name>
    <name type="synonym">Mustela furo</name>
    <dbReference type="NCBI Taxonomy" id="9669"/>
    <lineage>
        <taxon>Eukaryota</taxon>
        <taxon>Metazoa</taxon>
        <taxon>Chordata</taxon>
        <taxon>Craniata</taxon>
        <taxon>Vertebrata</taxon>
        <taxon>Euteleostomi</taxon>
        <taxon>Mammalia</taxon>
        <taxon>Eutheria</taxon>
        <taxon>Laurasiatheria</taxon>
        <taxon>Carnivora</taxon>
        <taxon>Caniformia</taxon>
        <taxon>Musteloidea</taxon>
        <taxon>Mustelidae</taxon>
        <taxon>Mustelinae</taxon>
        <taxon>Mustela</taxon>
    </lineage>
</organism>
<dbReference type="Ensembl" id="ENSMPUT00000019068.1">
    <property type="protein sequence ID" value="ENSMPUP00000018796.1"/>
    <property type="gene ID" value="ENSMPUG00000018916.1"/>
</dbReference>